<dbReference type="KEGG" id="oni:Osc7112_3121"/>
<dbReference type="Gene3D" id="6.10.250.690">
    <property type="match status" value="1"/>
</dbReference>
<accession>K9VJV6</accession>
<evidence type="ECO:0000259" key="9">
    <source>
        <dbReference type="PROSITE" id="PS50110"/>
    </source>
</evidence>
<dbReference type="InterPro" id="IPR008207">
    <property type="entry name" value="Sig_transdc_His_kin_Hpt_dom"/>
</dbReference>
<evidence type="ECO:0000256" key="4">
    <source>
        <dbReference type="ARBA" id="ARBA00023125"/>
    </source>
</evidence>
<dbReference type="EMBL" id="CP003614">
    <property type="protein sequence ID" value="AFZ07510.1"/>
    <property type="molecule type" value="Genomic_DNA"/>
</dbReference>
<dbReference type="GO" id="GO:0000976">
    <property type="term" value="F:transcription cis-regulatory region binding"/>
    <property type="evidence" value="ECO:0007669"/>
    <property type="project" value="TreeGrafter"/>
</dbReference>
<feature type="modified residue" description="4-aspartylphosphate" evidence="6">
    <location>
        <position position="436"/>
    </location>
</feature>
<evidence type="ECO:0000256" key="6">
    <source>
        <dbReference type="PROSITE-ProRule" id="PRU00169"/>
    </source>
</evidence>
<feature type="region of interest" description="Disordered" evidence="8">
    <location>
        <begin position="232"/>
        <end position="262"/>
    </location>
</feature>
<feature type="domain" description="OmpR/PhoB-type" evidence="10">
    <location>
        <begin position="127"/>
        <end position="226"/>
    </location>
</feature>
<dbReference type="Pfam" id="PF01627">
    <property type="entry name" value="Hpt"/>
    <property type="match status" value="1"/>
</dbReference>
<dbReference type="Gene3D" id="1.10.10.10">
    <property type="entry name" value="Winged helix-like DNA-binding domain superfamily/Winged helix DNA-binding domain"/>
    <property type="match status" value="1"/>
</dbReference>
<dbReference type="FunFam" id="3.40.50.2300:FF:000001">
    <property type="entry name" value="DNA-binding response regulator PhoB"/>
    <property type="match status" value="1"/>
</dbReference>
<dbReference type="AlphaFoldDB" id="K9VJV6"/>
<dbReference type="Gene3D" id="1.20.120.160">
    <property type="entry name" value="HPT domain"/>
    <property type="match status" value="1"/>
</dbReference>
<reference evidence="11 12" key="1">
    <citation type="submission" date="2012-05" db="EMBL/GenBank/DDBJ databases">
        <title>Finished chromosome of genome of Oscillatoria sp. PCC 7112.</title>
        <authorList>
            <consortium name="US DOE Joint Genome Institute"/>
            <person name="Gugger M."/>
            <person name="Coursin T."/>
            <person name="Rippka R."/>
            <person name="Tandeau De Marsac N."/>
            <person name="Huntemann M."/>
            <person name="Wei C.-L."/>
            <person name="Han J."/>
            <person name="Detter J.C."/>
            <person name="Han C."/>
            <person name="Tapia R."/>
            <person name="Davenport K."/>
            <person name="Daligault H."/>
            <person name="Erkkila T."/>
            <person name="Gu W."/>
            <person name="Munk A.C.C."/>
            <person name="Teshima H."/>
            <person name="Xu Y."/>
            <person name="Chain P."/>
            <person name="Chen A."/>
            <person name="Krypides N."/>
            <person name="Mavromatis K."/>
            <person name="Markowitz V."/>
            <person name="Szeto E."/>
            <person name="Ivanova N."/>
            <person name="Mikhailova N."/>
            <person name="Ovchinnikova G."/>
            <person name="Pagani I."/>
            <person name="Pati A."/>
            <person name="Goodwin L."/>
            <person name="Peters L."/>
            <person name="Pitluck S."/>
            <person name="Woyke T."/>
            <person name="Kerfeld C."/>
        </authorList>
    </citation>
    <scope>NUCLEOTIDE SEQUENCE [LARGE SCALE GENOMIC DNA]</scope>
    <source>
        <strain evidence="11 12">PCC 7112</strain>
    </source>
</reference>
<dbReference type="InterPro" id="IPR036641">
    <property type="entry name" value="HPT_dom_sf"/>
</dbReference>
<dbReference type="GO" id="GO:0006355">
    <property type="term" value="P:regulation of DNA-templated transcription"/>
    <property type="evidence" value="ECO:0007669"/>
    <property type="project" value="InterPro"/>
</dbReference>
<evidence type="ECO:0000259" key="10">
    <source>
        <dbReference type="PROSITE" id="PS51755"/>
    </source>
</evidence>
<evidence type="ECO:0000256" key="2">
    <source>
        <dbReference type="ARBA" id="ARBA00023012"/>
    </source>
</evidence>
<dbReference type="CDD" id="cd00383">
    <property type="entry name" value="trans_reg_C"/>
    <property type="match status" value="1"/>
</dbReference>
<dbReference type="Gene3D" id="3.40.50.2300">
    <property type="match status" value="3"/>
</dbReference>
<protein>
    <submittedName>
        <fullName evidence="11">Multi-component transcriptional regulator, winged helix family</fullName>
    </submittedName>
</protein>
<sequence length="642" mass="71426">MFMKILLVEDDTVTVSLLTQALHSHNYNVNAAADGETALHLVQAYDYDLIVLDVLIPKLDGISLCRKLRSSGCQMPILLLTALDSSNDRVQGLEAGADDYVAKPFNLEELIARIRALLRRGKATLSSTNLTWEKLQVNPDTTEVTYADKVLHLTPKEYNLLELFLRNPRRIFSRSAILDRIWSAGEFPQEEAVTAHIKGLRQKLKAAGMAVDLVETVYGLGYRLKSLPEEIESQQVGQETAETAKTQETLSTESSGSSQELNKDERRLKVLNAIAQMRANLKANFIEKVAIFDRAIAQLKNGSLEGELREEAQTQAHKLVGSLGTLGLPKGSEVARQIEHLFKAENIWKPETAQQIEGFLHQIKQIFDRPSPEPEGDLVPAVSQKRRMLIVDDDSFGSDRLKTLASGSGFQIEVANSPQAARNAISQQPPDAILLDLTFSRSEENGLSLLAELRSEKPEIPVMVFSEHNQLSDRIEVARLGASGFLHKSLPPADILKAVAQLIDQTGSAEAKVMVVDDDVHLLAALQVILKPWGFHVTTLDDPEKFWEVLETTCPDLLILDVEMPGYSGIELCLAVRNDLRWSKLPVLFLTAHSESETVRQMFVAGADDYVNKPIVKPELIARLLNRLERTQLRNRLAQAQH</sequence>
<dbReference type="GO" id="GO:0032993">
    <property type="term" value="C:protein-DNA complex"/>
    <property type="evidence" value="ECO:0007669"/>
    <property type="project" value="TreeGrafter"/>
</dbReference>
<dbReference type="CDD" id="cd00156">
    <property type="entry name" value="REC"/>
    <property type="match status" value="2"/>
</dbReference>
<evidence type="ECO:0000256" key="3">
    <source>
        <dbReference type="ARBA" id="ARBA00023015"/>
    </source>
</evidence>
<keyword evidence="3" id="KW-0805">Transcription regulation</keyword>
<proteinExistence type="predicted"/>
<dbReference type="eggNOG" id="COG2198">
    <property type="taxonomic scope" value="Bacteria"/>
</dbReference>
<keyword evidence="4 7" id="KW-0238">DNA-binding</keyword>
<evidence type="ECO:0000313" key="11">
    <source>
        <dbReference type="EMBL" id="AFZ07510.1"/>
    </source>
</evidence>
<dbReference type="InterPro" id="IPR036388">
    <property type="entry name" value="WH-like_DNA-bd_sf"/>
</dbReference>
<keyword evidence="2" id="KW-0902">Two-component regulatory system</keyword>
<organism evidence="11 12">
    <name type="scientific">Phormidium nigroviride PCC 7112</name>
    <dbReference type="NCBI Taxonomy" id="179408"/>
    <lineage>
        <taxon>Bacteria</taxon>
        <taxon>Bacillati</taxon>
        <taxon>Cyanobacteriota</taxon>
        <taxon>Cyanophyceae</taxon>
        <taxon>Oscillatoriophycideae</taxon>
        <taxon>Oscillatoriales</taxon>
        <taxon>Oscillatoriaceae</taxon>
        <taxon>Phormidium</taxon>
    </lineage>
</organism>
<dbReference type="SMART" id="SM00862">
    <property type="entry name" value="Trans_reg_C"/>
    <property type="match status" value="1"/>
</dbReference>
<dbReference type="InterPro" id="IPR039420">
    <property type="entry name" value="WalR-like"/>
</dbReference>
<evidence type="ECO:0000313" key="12">
    <source>
        <dbReference type="Proteomes" id="UP000010478"/>
    </source>
</evidence>
<dbReference type="InterPro" id="IPR001789">
    <property type="entry name" value="Sig_transdc_resp-reg_receiver"/>
</dbReference>
<dbReference type="InterPro" id="IPR011006">
    <property type="entry name" value="CheY-like_superfamily"/>
</dbReference>
<evidence type="ECO:0000256" key="5">
    <source>
        <dbReference type="ARBA" id="ARBA00023163"/>
    </source>
</evidence>
<dbReference type="eggNOG" id="COG2204">
    <property type="taxonomic scope" value="Bacteria"/>
</dbReference>
<dbReference type="Pfam" id="PF00072">
    <property type="entry name" value="Response_reg"/>
    <property type="match status" value="3"/>
</dbReference>
<dbReference type="SMART" id="SM00448">
    <property type="entry name" value="REC"/>
    <property type="match status" value="3"/>
</dbReference>
<dbReference type="HOGENOM" id="CLU_000445_11_38_3"/>
<dbReference type="GO" id="GO:0005829">
    <property type="term" value="C:cytosol"/>
    <property type="evidence" value="ECO:0007669"/>
    <property type="project" value="TreeGrafter"/>
</dbReference>
<evidence type="ECO:0000256" key="7">
    <source>
        <dbReference type="PROSITE-ProRule" id="PRU01091"/>
    </source>
</evidence>
<evidence type="ECO:0000256" key="8">
    <source>
        <dbReference type="SAM" id="MobiDB-lite"/>
    </source>
</evidence>
<keyword evidence="1 6" id="KW-0597">Phosphoprotein</keyword>
<dbReference type="PROSITE" id="PS50110">
    <property type="entry name" value="RESPONSE_REGULATORY"/>
    <property type="match status" value="3"/>
</dbReference>
<name>K9VJV6_9CYAN</name>
<dbReference type="STRING" id="179408.Osc7112_3121"/>
<dbReference type="PANTHER" id="PTHR48111:SF15">
    <property type="entry name" value="OMPR SUBFAMILY"/>
    <property type="match status" value="1"/>
</dbReference>
<dbReference type="Proteomes" id="UP000010478">
    <property type="component" value="Chromosome"/>
</dbReference>
<feature type="DNA-binding region" description="OmpR/PhoB-type" evidence="7">
    <location>
        <begin position="127"/>
        <end position="226"/>
    </location>
</feature>
<feature type="compositionally biased region" description="Low complexity" evidence="8">
    <location>
        <begin position="238"/>
        <end position="249"/>
    </location>
</feature>
<feature type="domain" description="Response regulatory" evidence="9">
    <location>
        <begin position="4"/>
        <end position="118"/>
    </location>
</feature>
<dbReference type="SUPFAM" id="SSF52172">
    <property type="entry name" value="CheY-like"/>
    <property type="match status" value="3"/>
</dbReference>
<keyword evidence="12" id="KW-1185">Reference proteome</keyword>
<feature type="compositionally biased region" description="Polar residues" evidence="8">
    <location>
        <begin position="250"/>
        <end position="260"/>
    </location>
</feature>
<feature type="modified residue" description="4-aspartylphosphate" evidence="6">
    <location>
        <position position="53"/>
    </location>
</feature>
<dbReference type="eggNOG" id="COG0745">
    <property type="taxonomic scope" value="Bacteria"/>
</dbReference>
<dbReference type="Pfam" id="PF00486">
    <property type="entry name" value="Trans_reg_C"/>
    <property type="match status" value="1"/>
</dbReference>
<keyword evidence="5" id="KW-0804">Transcription</keyword>
<feature type="domain" description="Response regulatory" evidence="9">
    <location>
        <begin position="387"/>
        <end position="503"/>
    </location>
</feature>
<feature type="domain" description="Response regulatory" evidence="9">
    <location>
        <begin position="512"/>
        <end position="628"/>
    </location>
</feature>
<dbReference type="PANTHER" id="PTHR48111">
    <property type="entry name" value="REGULATOR OF RPOS"/>
    <property type="match status" value="1"/>
</dbReference>
<dbReference type="PROSITE" id="PS51755">
    <property type="entry name" value="OMPR_PHOB"/>
    <property type="match status" value="1"/>
</dbReference>
<evidence type="ECO:0000256" key="1">
    <source>
        <dbReference type="ARBA" id="ARBA00022553"/>
    </source>
</evidence>
<dbReference type="InterPro" id="IPR016032">
    <property type="entry name" value="Sig_transdc_resp-reg_C-effctor"/>
</dbReference>
<dbReference type="GO" id="GO:0000156">
    <property type="term" value="F:phosphorelay response regulator activity"/>
    <property type="evidence" value="ECO:0007669"/>
    <property type="project" value="TreeGrafter"/>
</dbReference>
<dbReference type="InterPro" id="IPR001867">
    <property type="entry name" value="OmpR/PhoB-type_DNA-bd"/>
</dbReference>
<gene>
    <name evidence="11" type="ORF">Osc7112_3121</name>
</gene>
<dbReference type="RefSeq" id="WP_015176788.1">
    <property type="nucleotide sequence ID" value="NC_019729.1"/>
</dbReference>
<feature type="modified residue" description="4-aspartylphosphate" evidence="6">
    <location>
        <position position="561"/>
    </location>
</feature>
<dbReference type="CDD" id="cd19935">
    <property type="entry name" value="REC_OmpR_CusR-like"/>
    <property type="match status" value="1"/>
</dbReference>
<dbReference type="SUPFAM" id="SSF46894">
    <property type="entry name" value="C-terminal effector domain of the bipartite response regulators"/>
    <property type="match status" value="1"/>
</dbReference>
<dbReference type="SUPFAM" id="SSF47226">
    <property type="entry name" value="Histidine-containing phosphotransfer domain, HPT domain"/>
    <property type="match status" value="1"/>
</dbReference>